<keyword evidence="3" id="KW-1185">Reference proteome</keyword>
<accession>F2NRB5</accession>
<feature type="region of interest" description="Disordered" evidence="1">
    <location>
        <begin position="95"/>
        <end position="166"/>
    </location>
</feature>
<proteinExistence type="predicted"/>
<dbReference type="EMBL" id="CP002630">
    <property type="protein sequence ID" value="AEB12964.1"/>
    <property type="molecule type" value="Genomic_DNA"/>
</dbReference>
<sequence length="220" mass="23595">MSRYQARLQEATAEEVLSQLDGPEGLFAVTRSELIYIDDNGVQRAPLRQVRRVTSRGGELLVMGDGGPLIRTPVKSFQIDELRLFFESVKTFAARSRKETPPPSPPPTPAPPAPTTESEPSATVEEALTDAQAAPEPTPSEPVPPPPLPEEEATPVRAERDAPRSTRPTRLLLKLLSLATLGVTAGWVATRPEGDPLTLAGVAVVGLGLAAMEWHVSEIS</sequence>
<gene>
    <name evidence="2" type="ordered locus">Marky_2245</name>
</gene>
<dbReference type="STRING" id="869210.Marky_2245"/>
<dbReference type="AlphaFoldDB" id="F2NRB5"/>
<dbReference type="OrthoDB" id="32243at2"/>
<dbReference type="Proteomes" id="UP000007030">
    <property type="component" value="Chromosome"/>
</dbReference>
<dbReference type="HOGENOM" id="CLU_1228871_0_0_0"/>
<organism evidence="2 3">
    <name type="scientific">Marinithermus hydrothermalis (strain DSM 14884 / JCM 11576 / T1)</name>
    <dbReference type="NCBI Taxonomy" id="869210"/>
    <lineage>
        <taxon>Bacteria</taxon>
        <taxon>Thermotogati</taxon>
        <taxon>Deinococcota</taxon>
        <taxon>Deinococci</taxon>
        <taxon>Thermales</taxon>
        <taxon>Thermaceae</taxon>
        <taxon>Marinithermus</taxon>
    </lineage>
</organism>
<evidence type="ECO:0000256" key="1">
    <source>
        <dbReference type="SAM" id="MobiDB-lite"/>
    </source>
</evidence>
<dbReference type="RefSeq" id="WP_013705008.1">
    <property type="nucleotide sequence ID" value="NC_015387.1"/>
</dbReference>
<protein>
    <submittedName>
        <fullName evidence="2">Uncharacterized protein</fullName>
    </submittedName>
</protein>
<evidence type="ECO:0000313" key="3">
    <source>
        <dbReference type="Proteomes" id="UP000007030"/>
    </source>
</evidence>
<reference evidence="2 3" key="1">
    <citation type="journal article" date="2012" name="Stand. Genomic Sci.">
        <title>Complete genome sequence of the aerobic, heterotroph Marinithermus hydrothermalis type strain (T1(T)) from a deep-sea hydrothermal vent chimney.</title>
        <authorList>
            <person name="Copeland A."/>
            <person name="Gu W."/>
            <person name="Yasawong M."/>
            <person name="Lapidus A."/>
            <person name="Lucas S."/>
            <person name="Deshpande S."/>
            <person name="Pagani I."/>
            <person name="Tapia R."/>
            <person name="Cheng J.F."/>
            <person name="Goodwin L.A."/>
            <person name="Pitluck S."/>
            <person name="Liolios K."/>
            <person name="Ivanova N."/>
            <person name="Mavromatis K."/>
            <person name="Mikhailova N."/>
            <person name="Pati A."/>
            <person name="Chen A."/>
            <person name="Palaniappan K."/>
            <person name="Land M."/>
            <person name="Pan C."/>
            <person name="Brambilla E.M."/>
            <person name="Rohde M."/>
            <person name="Tindall B.J."/>
            <person name="Sikorski J."/>
            <person name="Goker M."/>
            <person name="Detter J.C."/>
            <person name="Bristow J."/>
            <person name="Eisen J.A."/>
            <person name="Markowitz V."/>
            <person name="Hugenholtz P."/>
            <person name="Kyrpides N.C."/>
            <person name="Klenk H.P."/>
            <person name="Woyke T."/>
        </authorList>
    </citation>
    <scope>NUCLEOTIDE SEQUENCE [LARGE SCALE GENOMIC DNA]</scope>
    <source>
        <strain evidence="3">DSM 14884 / JCM 11576 / T1</strain>
    </source>
</reference>
<name>F2NRB5_MARHT</name>
<feature type="compositionally biased region" description="Pro residues" evidence="1">
    <location>
        <begin position="101"/>
        <end position="114"/>
    </location>
</feature>
<dbReference type="eggNOG" id="ENOG5032VFP">
    <property type="taxonomic scope" value="Bacteria"/>
</dbReference>
<feature type="compositionally biased region" description="Pro residues" evidence="1">
    <location>
        <begin position="136"/>
        <end position="148"/>
    </location>
</feature>
<dbReference type="KEGG" id="mhd:Marky_2245"/>
<evidence type="ECO:0000313" key="2">
    <source>
        <dbReference type="EMBL" id="AEB12964.1"/>
    </source>
</evidence>